<evidence type="ECO:0000313" key="4">
    <source>
        <dbReference type="EMBL" id="MBB6407966.1"/>
    </source>
</evidence>
<dbReference type="CDD" id="cd00640">
    <property type="entry name" value="Trp-synth-beta_II"/>
    <property type="match status" value="1"/>
</dbReference>
<comment type="cofactor">
    <cofactor evidence="1">
        <name>pyridoxal 5'-phosphate</name>
        <dbReference type="ChEBI" id="CHEBI:597326"/>
    </cofactor>
</comment>
<evidence type="ECO:0000259" key="3">
    <source>
        <dbReference type="Pfam" id="PF00291"/>
    </source>
</evidence>
<reference evidence="4 5" key="1">
    <citation type="submission" date="2020-08" db="EMBL/GenBank/DDBJ databases">
        <title>Genomic Encyclopedia of Type Strains, Phase IV (KMG-IV): sequencing the most valuable type-strain genomes for metagenomic binning, comparative biology and taxonomic classification.</title>
        <authorList>
            <person name="Goeker M."/>
        </authorList>
    </citation>
    <scope>NUCLEOTIDE SEQUENCE [LARGE SCALE GENOMIC DNA]</scope>
    <source>
        <strain evidence="4 5">DSM 100039</strain>
    </source>
</reference>
<dbReference type="PANTHER" id="PTHR42937">
    <property type="match status" value="1"/>
</dbReference>
<dbReference type="EMBL" id="JACHEF010000001">
    <property type="protein sequence ID" value="MBB6407966.1"/>
    <property type="molecule type" value="Genomic_DNA"/>
</dbReference>
<evidence type="ECO:0000313" key="5">
    <source>
        <dbReference type="Proteomes" id="UP000556329"/>
    </source>
</evidence>
<dbReference type="SUPFAM" id="SSF53686">
    <property type="entry name" value="Tryptophan synthase beta subunit-like PLP-dependent enzymes"/>
    <property type="match status" value="1"/>
</dbReference>
<dbReference type="NCBIfam" id="TIGR01747">
    <property type="entry name" value="diampropi_NH3ly"/>
    <property type="match status" value="1"/>
</dbReference>
<dbReference type="Proteomes" id="UP000556329">
    <property type="component" value="Unassembled WGS sequence"/>
</dbReference>
<dbReference type="EC" id="4.3.1.15" evidence="4"/>
<organism evidence="4 5">
    <name type="scientific">Mesorhizobium sangaii</name>
    <dbReference type="NCBI Taxonomy" id="505389"/>
    <lineage>
        <taxon>Bacteria</taxon>
        <taxon>Pseudomonadati</taxon>
        <taxon>Pseudomonadota</taxon>
        <taxon>Alphaproteobacteria</taxon>
        <taxon>Hyphomicrobiales</taxon>
        <taxon>Phyllobacteriaceae</taxon>
        <taxon>Mesorhizobium</taxon>
    </lineage>
</organism>
<dbReference type="GO" id="GO:0030170">
    <property type="term" value="F:pyridoxal phosphate binding"/>
    <property type="evidence" value="ECO:0007669"/>
    <property type="project" value="InterPro"/>
</dbReference>
<dbReference type="Pfam" id="PF00291">
    <property type="entry name" value="PALP"/>
    <property type="match status" value="1"/>
</dbReference>
<evidence type="ECO:0000256" key="2">
    <source>
        <dbReference type="ARBA" id="ARBA00022898"/>
    </source>
</evidence>
<protein>
    <submittedName>
        <fullName evidence="4">Diaminopropionate ammonia-lyase</fullName>
        <ecNumber evidence="4">4.3.1.15</ecNumber>
    </submittedName>
</protein>
<dbReference type="Gene3D" id="3.40.50.1100">
    <property type="match status" value="3"/>
</dbReference>
<name>A0A841NYB2_9HYPH</name>
<dbReference type="PANTHER" id="PTHR42937:SF1">
    <property type="entry name" value="DIAMINOPROPIONATE AMMONIA-LYASE"/>
    <property type="match status" value="1"/>
</dbReference>
<accession>A0A841NYB2</accession>
<dbReference type="AlphaFoldDB" id="A0A841NYB2"/>
<keyword evidence="5" id="KW-1185">Reference proteome</keyword>
<dbReference type="InterPro" id="IPR001926">
    <property type="entry name" value="TrpB-like_PALP"/>
</dbReference>
<proteinExistence type="predicted"/>
<dbReference type="GO" id="GO:0008838">
    <property type="term" value="F:diaminopropionate ammonia-lyase activity"/>
    <property type="evidence" value="ECO:0007669"/>
    <property type="project" value="UniProtKB-EC"/>
</dbReference>
<sequence>MFLPNRPVFLPNHNVLHRQPLDPADAETLGVAGADTVERFLAHRDNHCITPLHALPALATELGLGALHVKDEGFRLGLGSFKALGGAYAVFRLVLEEAGRSLGRPVDVADLDQPDVRAVAATMTVACATDGNHGRSVAQGAQLVGARAAIFVHAGVSEERIAAIARYGAEMIRVDGNYDDSVRQAAQVSAQKGWTVVSDTSWPGYERIPGLVMQGYTAIVREALRQLREPPTHVFVQAGVGGIAAAVAGYLAIVLGDARLTFIVVEPARAACVVAAAQAGRVVKVAHGEATVMAMLECYEASPVAWRVLARAADAFMTVDEDEAIAVMRRLAQPSAGDPVIVAGESGGVGLAGLIRAVADHQADLGLDGKSRVLVINTEGATDPHRYAELVGMSPADVLAGKMLAAATL</sequence>
<feature type="domain" description="Tryptophan synthase beta chain-like PALP" evidence="3">
    <location>
        <begin position="49"/>
        <end position="378"/>
    </location>
</feature>
<dbReference type="InterPro" id="IPR010081">
    <property type="entry name" value="DiNH2opropionate_NH3_lyase"/>
</dbReference>
<keyword evidence="4" id="KW-0456">Lyase</keyword>
<comment type="caution">
    <text evidence="4">The sequence shown here is derived from an EMBL/GenBank/DDBJ whole genome shotgun (WGS) entry which is preliminary data.</text>
</comment>
<dbReference type="NCBIfam" id="NF006058">
    <property type="entry name" value="PRK08206.1"/>
    <property type="match status" value="1"/>
</dbReference>
<gene>
    <name evidence="4" type="ORF">HNQ71_000610</name>
</gene>
<evidence type="ECO:0000256" key="1">
    <source>
        <dbReference type="ARBA" id="ARBA00001933"/>
    </source>
</evidence>
<dbReference type="InterPro" id="IPR036052">
    <property type="entry name" value="TrpB-like_PALP_sf"/>
</dbReference>
<keyword evidence="2" id="KW-0663">Pyridoxal phosphate</keyword>